<protein>
    <submittedName>
        <fullName evidence="1">Uncharacterized protein</fullName>
    </submittedName>
</protein>
<sequence>MKRREVLALIIFFAMTTAALTPTAYRLGVTHGTAFAAMAPPARTSLSENGAQLTSAPIATRRLTAQDCPTLGQPGGIARPGMEIDCLPAPGGHTAHAFAAATNLSSRTRASADAGNLTTAMVSAIAGGDTGATGTQT</sequence>
<evidence type="ECO:0000313" key="1">
    <source>
        <dbReference type="EMBL" id="VAV95622.1"/>
    </source>
</evidence>
<accession>A0A3B0RVZ0</accession>
<dbReference type="EMBL" id="UOEH01000170">
    <property type="protein sequence ID" value="VAV95622.1"/>
    <property type="molecule type" value="Genomic_DNA"/>
</dbReference>
<organism evidence="1">
    <name type="scientific">hydrothermal vent metagenome</name>
    <dbReference type="NCBI Taxonomy" id="652676"/>
    <lineage>
        <taxon>unclassified sequences</taxon>
        <taxon>metagenomes</taxon>
        <taxon>ecological metagenomes</taxon>
    </lineage>
</organism>
<feature type="non-terminal residue" evidence="1">
    <location>
        <position position="137"/>
    </location>
</feature>
<proteinExistence type="predicted"/>
<dbReference type="AlphaFoldDB" id="A0A3B0RVZ0"/>
<gene>
    <name evidence="1" type="ORF">MNBD_ALPHA05-799</name>
</gene>
<name>A0A3B0RVZ0_9ZZZZ</name>
<reference evidence="1" key="1">
    <citation type="submission" date="2018-06" db="EMBL/GenBank/DDBJ databases">
        <authorList>
            <person name="Zhirakovskaya E."/>
        </authorList>
    </citation>
    <scope>NUCLEOTIDE SEQUENCE</scope>
</reference>